<name>A0A7R9JA33_TIMCA</name>
<dbReference type="AlphaFoldDB" id="A0A7R9JA33"/>
<protein>
    <submittedName>
        <fullName evidence="4">(California timema) hypothetical protein</fullName>
    </submittedName>
</protein>
<dbReference type="EMBL" id="OE183250">
    <property type="protein sequence ID" value="CAD7575488.1"/>
    <property type="molecule type" value="Genomic_DNA"/>
</dbReference>
<proteinExistence type="predicted"/>
<sequence length="168" mass="18486">MAGVTVPTLHVGMLFTTCCWYRDPHGLPWIEYLHTGASKIWYDQHTTMYGIPDEYSGSFRSALEKLVPRYFLAAFGHSHGSSFSAGKGGRVPVSHGTGTGTIHLGVPTGVHLERLYGLPCVGECVLCPAQLADYGGTSIQEKNTIFVQQQLTWGLHHQGTFINRHSNR</sequence>
<gene>
    <name evidence="4" type="ORF">TCMB3V08_LOCUS8079</name>
</gene>
<dbReference type="GO" id="GO:0006338">
    <property type="term" value="P:chromatin remodeling"/>
    <property type="evidence" value="ECO:0007669"/>
    <property type="project" value="TreeGrafter"/>
</dbReference>
<evidence type="ECO:0000313" key="4">
    <source>
        <dbReference type="EMBL" id="CAD7575488.1"/>
    </source>
</evidence>
<dbReference type="PANTHER" id="PTHR10694">
    <property type="entry name" value="LYSINE-SPECIFIC DEMETHYLASE"/>
    <property type="match status" value="1"/>
</dbReference>
<dbReference type="InterPro" id="IPR003347">
    <property type="entry name" value="JmjC_dom"/>
</dbReference>
<dbReference type="GO" id="GO:0005634">
    <property type="term" value="C:nucleus"/>
    <property type="evidence" value="ECO:0007669"/>
    <property type="project" value="UniProtKB-SubCell"/>
</dbReference>
<dbReference type="Pfam" id="PF02373">
    <property type="entry name" value="JmjC"/>
    <property type="match status" value="1"/>
</dbReference>
<feature type="domain" description="JmjC" evidence="3">
    <location>
        <begin position="9"/>
        <end position="62"/>
    </location>
</feature>
<accession>A0A7R9JA33</accession>
<dbReference type="GO" id="GO:0000785">
    <property type="term" value="C:chromatin"/>
    <property type="evidence" value="ECO:0007669"/>
    <property type="project" value="TreeGrafter"/>
</dbReference>
<dbReference type="GO" id="GO:0010468">
    <property type="term" value="P:regulation of gene expression"/>
    <property type="evidence" value="ECO:0007669"/>
    <property type="project" value="TreeGrafter"/>
</dbReference>
<reference evidence="4" key="1">
    <citation type="submission" date="2020-11" db="EMBL/GenBank/DDBJ databases">
        <authorList>
            <person name="Tran Van P."/>
        </authorList>
    </citation>
    <scope>NUCLEOTIDE SEQUENCE</scope>
</reference>
<evidence type="ECO:0000256" key="2">
    <source>
        <dbReference type="ARBA" id="ARBA00023242"/>
    </source>
</evidence>
<dbReference type="PANTHER" id="PTHR10694:SF113">
    <property type="entry name" value="PROTEIN JUMONJI"/>
    <property type="match status" value="1"/>
</dbReference>
<comment type="subcellular location">
    <subcellularLocation>
        <location evidence="1">Nucleus</location>
    </subcellularLocation>
</comment>
<evidence type="ECO:0000256" key="1">
    <source>
        <dbReference type="ARBA" id="ARBA00004123"/>
    </source>
</evidence>
<evidence type="ECO:0000259" key="3">
    <source>
        <dbReference type="Pfam" id="PF02373"/>
    </source>
</evidence>
<organism evidence="4">
    <name type="scientific">Timema californicum</name>
    <name type="common">California timema</name>
    <name type="synonym">Walking stick</name>
    <dbReference type="NCBI Taxonomy" id="61474"/>
    <lineage>
        <taxon>Eukaryota</taxon>
        <taxon>Metazoa</taxon>
        <taxon>Ecdysozoa</taxon>
        <taxon>Arthropoda</taxon>
        <taxon>Hexapoda</taxon>
        <taxon>Insecta</taxon>
        <taxon>Pterygota</taxon>
        <taxon>Neoptera</taxon>
        <taxon>Polyneoptera</taxon>
        <taxon>Phasmatodea</taxon>
        <taxon>Timematodea</taxon>
        <taxon>Timematoidea</taxon>
        <taxon>Timematidae</taxon>
        <taxon>Timema</taxon>
    </lineage>
</organism>
<dbReference type="Gene3D" id="2.60.120.650">
    <property type="entry name" value="Cupin"/>
    <property type="match status" value="1"/>
</dbReference>
<keyword evidence="2" id="KW-0539">Nucleus</keyword>